<organism evidence="3 4">
    <name type="scientific">Enemella evansiae</name>
    <dbReference type="NCBI Taxonomy" id="2016499"/>
    <lineage>
        <taxon>Bacteria</taxon>
        <taxon>Bacillati</taxon>
        <taxon>Actinomycetota</taxon>
        <taxon>Actinomycetes</taxon>
        <taxon>Propionibacteriales</taxon>
        <taxon>Propionibacteriaceae</taxon>
        <taxon>Enemella</taxon>
    </lineage>
</organism>
<dbReference type="EMBL" id="NMVO01000018">
    <property type="protein sequence ID" value="OYO08627.1"/>
    <property type="molecule type" value="Genomic_DNA"/>
</dbReference>
<dbReference type="InterPro" id="IPR019920">
    <property type="entry name" value="F420-binding_dom_put"/>
</dbReference>
<comment type="caution">
    <text evidence="3">The sequence shown here is derived from an EMBL/GenBank/DDBJ whole genome shotgun (WGS) entry which is preliminary data.</text>
</comment>
<evidence type="ECO:0000313" key="4">
    <source>
        <dbReference type="Proteomes" id="UP000215896"/>
    </source>
</evidence>
<gene>
    <name evidence="3" type="ORF">CGZ94_19060</name>
</gene>
<dbReference type="AlphaFoldDB" id="A0A255FY69"/>
<feature type="domain" description="Pyridoxamine 5'-phosphate oxidase N-terminal" evidence="2">
    <location>
        <begin position="8"/>
        <end position="133"/>
    </location>
</feature>
<dbReference type="PANTHER" id="PTHR35176">
    <property type="entry name" value="HEME OXYGENASE HI_0854-RELATED"/>
    <property type="match status" value="1"/>
</dbReference>
<protein>
    <submittedName>
        <fullName evidence="3">PPOX class F420-dependent enzyme</fullName>
    </submittedName>
</protein>
<dbReference type="InterPro" id="IPR011576">
    <property type="entry name" value="Pyridox_Oxase_N"/>
</dbReference>
<dbReference type="RefSeq" id="WP_094406810.1">
    <property type="nucleotide sequence ID" value="NZ_NMVN01000017.1"/>
</dbReference>
<dbReference type="PANTHER" id="PTHR35176:SF2">
    <property type="entry name" value="F420H(2)-DEPENDENT REDUCTASE RV1155"/>
    <property type="match status" value="1"/>
</dbReference>
<dbReference type="GO" id="GO:0016627">
    <property type="term" value="F:oxidoreductase activity, acting on the CH-CH group of donors"/>
    <property type="evidence" value="ECO:0007669"/>
    <property type="project" value="TreeGrafter"/>
</dbReference>
<proteinExistence type="predicted"/>
<accession>A0A255FY69</accession>
<dbReference type="Pfam" id="PF01243">
    <property type="entry name" value="PNPOx_N"/>
    <property type="match status" value="1"/>
</dbReference>
<dbReference type="GO" id="GO:0070967">
    <property type="term" value="F:coenzyme F420 binding"/>
    <property type="evidence" value="ECO:0007669"/>
    <property type="project" value="TreeGrafter"/>
</dbReference>
<reference evidence="3 4" key="1">
    <citation type="submission" date="2017-07" db="EMBL/GenBank/DDBJ databases">
        <title>Draft whole genome sequences of clinical Proprionibacteriaceae strains.</title>
        <authorList>
            <person name="Bernier A.-M."/>
            <person name="Bernard K."/>
            <person name="Domingo M.-C."/>
        </authorList>
    </citation>
    <scope>NUCLEOTIDE SEQUENCE [LARGE SCALE GENOMIC DNA]</scope>
    <source>
        <strain evidence="3 4">NML 030167</strain>
    </source>
</reference>
<keyword evidence="4" id="KW-1185">Reference proteome</keyword>
<name>A0A255FY69_9ACTN</name>
<evidence type="ECO:0000259" key="2">
    <source>
        <dbReference type="Pfam" id="PF01243"/>
    </source>
</evidence>
<dbReference type="Gene3D" id="2.30.110.10">
    <property type="entry name" value="Electron Transport, Fmn-binding Protein, Chain A"/>
    <property type="match status" value="1"/>
</dbReference>
<sequence>MEISDALSFAESNHRAVLTTRRRDDGIQSSPVITAALDGRIVISSRASLAKVRNLLRDPRASIVITTDAFFGRWVQIDGTATIRDQSDPATLDRLVEVYRAIAGEHPDWDDYRRSMVVEERVVIEIAPERVSGQLG</sequence>
<dbReference type="NCBIfam" id="TIGR03618">
    <property type="entry name" value="Rv1155_F420"/>
    <property type="match status" value="1"/>
</dbReference>
<dbReference type="Proteomes" id="UP000215896">
    <property type="component" value="Unassembled WGS sequence"/>
</dbReference>
<dbReference type="InterPro" id="IPR052019">
    <property type="entry name" value="F420H2_bilvrd_red/Heme_oxyg"/>
</dbReference>
<evidence type="ECO:0000313" key="3">
    <source>
        <dbReference type="EMBL" id="OYO08627.1"/>
    </source>
</evidence>
<dbReference type="InterPro" id="IPR012349">
    <property type="entry name" value="Split_barrel_FMN-bd"/>
</dbReference>
<keyword evidence="1" id="KW-0560">Oxidoreductase</keyword>
<dbReference type="GO" id="GO:0005829">
    <property type="term" value="C:cytosol"/>
    <property type="evidence" value="ECO:0007669"/>
    <property type="project" value="TreeGrafter"/>
</dbReference>
<dbReference type="OrthoDB" id="1094370at2"/>
<evidence type="ECO:0000256" key="1">
    <source>
        <dbReference type="ARBA" id="ARBA00023002"/>
    </source>
</evidence>
<dbReference type="SUPFAM" id="SSF50475">
    <property type="entry name" value="FMN-binding split barrel"/>
    <property type="match status" value="1"/>
</dbReference>